<comment type="caution">
    <text evidence="1">The sequence shown here is derived from an EMBL/GenBank/DDBJ whole genome shotgun (WGS) entry which is preliminary data.</text>
</comment>
<accession>A0A7C5VIJ7</accession>
<protein>
    <submittedName>
        <fullName evidence="1">Uncharacterized protein</fullName>
    </submittedName>
</protein>
<proteinExistence type="predicted"/>
<organism evidence="1">
    <name type="scientific">Thermus caliditerrae</name>
    <dbReference type="NCBI Taxonomy" id="1330700"/>
    <lineage>
        <taxon>Bacteria</taxon>
        <taxon>Thermotogati</taxon>
        <taxon>Deinococcota</taxon>
        <taxon>Deinococci</taxon>
        <taxon>Thermales</taxon>
        <taxon>Thermaceae</taxon>
        <taxon>Thermus</taxon>
    </lineage>
</organism>
<name>A0A7C5VIJ7_9DEIN</name>
<dbReference type="EMBL" id="DRXE01000241">
    <property type="protein sequence ID" value="HHM68371.1"/>
    <property type="molecule type" value="Genomic_DNA"/>
</dbReference>
<sequence length="157" mass="17298">MVGAAALKPERLDAVSSLAGEGRILNLNPPPRRVLLEVTSILEELTRELPKIWGELPPETKARLNRLATSIAENLLPFPTTLKAKLLGLSLYLAGGPSWHDLAAYHRAAEAFVDEVFSLVERDDPAYTQLLEEGIHAAMEGRSVPLEKTHLKRFLEG</sequence>
<gene>
    <name evidence="1" type="ORF">ENM28_06685</name>
</gene>
<evidence type="ECO:0000313" key="1">
    <source>
        <dbReference type="EMBL" id="HHM68371.1"/>
    </source>
</evidence>
<dbReference type="AlphaFoldDB" id="A0A7C5VIJ7"/>
<reference evidence="1" key="1">
    <citation type="journal article" date="2020" name="mSystems">
        <title>Genome- and Community-Level Interaction Insights into Carbon Utilization and Element Cycling Functions of Hydrothermarchaeota in Hydrothermal Sediment.</title>
        <authorList>
            <person name="Zhou Z."/>
            <person name="Liu Y."/>
            <person name="Xu W."/>
            <person name="Pan J."/>
            <person name="Luo Z.H."/>
            <person name="Li M."/>
        </authorList>
    </citation>
    <scope>NUCLEOTIDE SEQUENCE [LARGE SCALE GENOMIC DNA]</scope>
    <source>
        <strain evidence="1">SpSt-1071</strain>
    </source>
</reference>